<dbReference type="OMA" id="VWSNIIC"/>
<reference evidence="12 13" key="1">
    <citation type="journal article" date="2008" name="Nature">
        <title>The Trichoplax genome and the nature of placozoans.</title>
        <authorList>
            <person name="Srivastava M."/>
            <person name="Begovic E."/>
            <person name="Chapman J."/>
            <person name="Putnam N.H."/>
            <person name="Hellsten U."/>
            <person name="Kawashima T."/>
            <person name="Kuo A."/>
            <person name="Mitros T."/>
            <person name="Salamov A."/>
            <person name="Carpenter M.L."/>
            <person name="Signorovitch A.Y."/>
            <person name="Moreno M.A."/>
            <person name="Kamm K."/>
            <person name="Grimwood J."/>
            <person name="Schmutz J."/>
            <person name="Shapiro H."/>
            <person name="Grigoriev I.V."/>
            <person name="Buss L.W."/>
            <person name="Schierwater B."/>
            <person name="Dellaporta S.L."/>
            <person name="Rokhsar D.S."/>
        </authorList>
    </citation>
    <scope>NUCLEOTIDE SEQUENCE [LARGE SCALE GENOMIC DNA]</scope>
    <source>
        <strain evidence="12 13">Grell-BS-1999</strain>
    </source>
</reference>
<protein>
    <submittedName>
        <fullName evidence="12">Uncharacterized protein</fullName>
    </submittedName>
</protein>
<keyword evidence="8" id="KW-0496">Mitochondrion</keyword>
<dbReference type="Pfam" id="PF00153">
    <property type="entry name" value="Mito_carr"/>
    <property type="match status" value="3"/>
</dbReference>
<dbReference type="PANTHER" id="PTHR45618">
    <property type="entry name" value="MITOCHONDRIAL DICARBOXYLATE CARRIER-RELATED"/>
    <property type="match status" value="1"/>
</dbReference>
<dbReference type="KEGG" id="tad:TRIADDRAFT_50836"/>
<evidence type="ECO:0000256" key="4">
    <source>
        <dbReference type="ARBA" id="ARBA00022692"/>
    </source>
</evidence>
<keyword evidence="7" id="KW-1133">Transmembrane helix</keyword>
<dbReference type="Proteomes" id="UP000009022">
    <property type="component" value="Unassembled WGS sequence"/>
</dbReference>
<evidence type="ECO:0000256" key="5">
    <source>
        <dbReference type="ARBA" id="ARBA00022737"/>
    </source>
</evidence>
<keyword evidence="6" id="KW-0999">Mitochondrion inner membrane</keyword>
<evidence type="ECO:0000256" key="3">
    <source>
        <dbReference type="ARBA" id="ARBA00022448"/>
    </source>
</evidence>
<dbReference type="eggNOG" id="KOG0753">
    <property type="taxonomic scope" value="Eukaryota"/>
</dbReference>
<dbReference type="InParanoid" id="B3S7M9"/>
<feature type="repeat" description="Solcar" evidence="10">
    <location>
        <begin position="197"/>
        <end position="291"/>
    </location>
</feature>
<keyword evidence="13" id="KW-1185">Reference proteome</keyword>
<dbReference type="PhylomeDB" id="B3S7M9"/>
<dbReference type="RefSeq" id="XP_002116193.1">
    <property type="nucleotide sequence ID" value="XM_002116157.1"/>
</dbReference>
<dbReference type="FunCoup" id="B3S7M9">
    <property type="interactions" value="503"/>
</dbReference>
<evidence type="ECO:0000256" key="9">
    <source>
        <dbReference type="ARBA" id="ARBA00023136"/>
    </source>
</evidence>
<dbReference type="EMBL" id="DS985254">
    <property type="protein sequence ID" value="EDV21226.1"/>
    <property type="molecule type" value="Genomic_DNA"/>
</dbReference>
<evidence type="ECO:0000256" key="1">
    <source>
        <dbReference type="ARBA" id="ARBA00004448"/>
    </source>
</evidence>
<keyword evidence="5" id="KW-0677">Repeat</keyword>
<gene>
    <name evidence="12" type="ORF">TRIADDRAFT_50836</name>
</gene>
<dbReference type="Gene3D" id="1.50.40.10">
    <property type="entry name" value="Mitochondrial carrier domain"/>
    <property type="match status" value="1"/>
</dbReference>
<keyword evidence="3 11" id="KW-0813">Transport</keyword>
<dbReference type="InterPro" id="IPR018108">
    <property type="entry name" value="MCP_transmembrane"/>
</dbReference>
<evidence type="ECO:0000256" key="10">
    <source>
        <dbReference type="PROSITE-ProRule" id="PRU00282"/>
    </source>
</evidence>
<dbReference type="InterPro" id="IPR050391">
    <property type="entry name" value="Mito_Metabolite_Transporter"/>
</dbReference>
<dbReference type="PROSITE" id="PS50920">
    <property type="entry name" value="SOLCAR"/>
    <property type="match status" value="3"/>
</dbReference>
<comment type="subcellular location">
    <subcellularLocation>
        <location evidence="1">Mitochondrion inner membrane</location>
        <topology evidence="1">Multi-pass membrane protein</topology>
    </subcellularLocation>
</comment>
<dbReference type="CTD" id="6757498"/>
<dbReference type="PRINTS" id="PR00926">
    <property type="entry name" value="MITOCARRIER"/>
</dbReference>
<evidence type="ECO:0000256" key="8">
    <source>
        <dbReference type="ARBA" id="ARBA00023128"/>
    </source>
</evidence>
<feature type="repeat" description="Solcar" evidence="10">
    <location>
        <begin position="4"/>
        <end position="93"/>
    </location>
</feature>
<sequence length="297" mass="32807">MQWQPFILGGVASLAAESCTFPIDTAKIRLQIQGQIGDASLARLRYRGMGHALRLIAADEGFKALYSGLAPALLRQASYGTIKFGTYHTVKRIVAKNPEDETILTNVFAGMIAGALSSSIANPTDVLKVRMQAGSRMNLTGKNVLRSFADIYKEEGIRGLYRGVGPTSQRAAVIVAVQMPTYELSKRELIKSQLMNDGLSTHLCCSMISGLSMALVSNPLDVIKTRMVNQSASRIVSKRSASFYKNSFHCLYQTIRGEGILALYKGFVPSFLRVGPWNVIFFVTYEQMKRIDLLHHY</sequence>
<proteinExistence type="inferred from homology"/>
<dbReference type="OrthoDB" id="756301at2759"/>
<feature type="repeat" description="Solcar" evidence="10">
    <location>
        <begin position="101"/>
        <end position="188"/>
    </location>
</feature>
<keyword evidence="4 10" id="KW-0812">Transmembrane</keyword>
<dbReference type="HOGENOM" id="CLU_015166_14_2_1"/>
<dbReference type="STRING" id="10228.B3S7M9"/>
<evidence type="ECO:0000256" key="7">
    <source>
        <dbReference type="ARBA" id="ARBA00022989"/>
    </source>
</evidence>
<evidence type="ECO:0000313" key="13">
    <source>
        <dbReference type="Proteomes" id="UP000009022"/>
    </source>
</evidence>
<evidence type="ECO:0000256" key="2">
    <source>
        <dbReference type="ARBA" id="ARBA00006375"/>
    </source>
</evidence>
<accession>B3S7M9</accession>
<dbReference type="InterPro" id="IPR002067">
    <property type="entry name" value="MCP"/>
</dbReference>
<dbReference type="GO" id="GO:0005743">
    <property type="term" value="C:mitochondrial inner membrane"/>
    <property type="evidence" value="ECO:0007669"/>
    <property type="project" value="UniProtKB-SubCell"/>
</dbReference>
<name>B3S7M9_TRIAD</name>
<dbReference type="FunFam" id="1.50.40.10:FF:000006">
    <property type="entry name" value="brain mitochondrial carrier protein 1 isoform X1"/>
    <property type="match status" value="1"/>
</dbReference>
<evidence type="ECO:0000256" key="11">
    <source>
        <dbReference type="RuleBase" id="RU000488"/>
    </source>
</evidence>
<evidence type="ECO:0000313" key="12">
    <source>
        <dbReference type="EMBL" id="EDV21226.1"/>
    </source>
</evidence>
<keyword evidence="9 10" id="KW-0472">Membrane</keyword>
<evidence type="ECO:0000256" key="6">
    <source>
        <dbReference type="ARBA" id="ARBA00022792"/>
    </source>
</evidence>
<dbReference type="AlphaFoldDB" id="B3S7M9"/>
<dbReference type="InterPro" id="IPR023395">
    <property type="entry name" value="MCP_dom_sf"/>
</dbReference>
<dbReference type="GO" id="GO:0022857">
    <property type="term" value="F:transmembrane transporter activity"/>
    <property type="evidence" value="ECO:0000318"/>
    <property type="project" value="GO_Central"/>
</dbReference>
<dbReference type="SUPFAM" id="SSF103506">
    <property type="entry name" value="Mitochondrial carrier"/>
    <property type="match status" value="1"/>
</dbReference>
<dbReference type="GeneID" id="6757498"/>
<comment type="similarity">
    <text evidence="2 11">Belongs to the mitochondrial carrier (TC 2.A.29) family.</text>
</comment>
<organism evidence="12 13">
    <name type="scientific">Trichoplax adhaerens</name>
    <name type="common">Trichoplax reptans</name>
    <dbReference type="NCBI Taxonomy" id="10228"/>
    <lineage>
        <taxon>Eukaryota</taxon>
        <taxon>Metazoa</taxon>
        <taxon>Placozoa</taxon>
        <taxon>Uniplacotomia</taxon>
        <taxon>Trichoplacea</taxon>
        <taxon>Trichoplacidae</taxon>
        <taxon>Trichoplax</taxon>
    </lineage>
</organism>